<dbReference type="PANTHER" id="PTHR21198:SF2">
    <property type="entry name" value="GLUTAMATE RACEMASE"/>
    <property type="match status" value="1"/>
</dbReference>
<feature type="binding site" evidence="7">
    <location>
        <begin position="44"/>
        <end position="45"/>
    </location>
    <ligand>
        <name>substrate</name>
    </ligand>
</feature>
<dbReference type="PANTHER" id="PTHR21198">
    <property type="entry name" value="GLUTAMATE RACEMASE"/>
    <property type="match status" value="1"/>
</dbReference>
<feature type="binding site" evidence="7">
    <location>
        <begin position="76"/>
        <end position="77"/>
    </location>
    <ligand>
        <name>substrate</name>
    </ligand>
</feature>
<feature type="active site" description="Proton donor/acceptor" evidence="7">
    <location>
        <position position="75"/>
    </location>
</feature>
<keyword evidence="3 7" id="KW-0133">Cell shape</keyword>
<evidence type="ECO:0000313" key="8">
    <source>
        <dbReference type="EMBL" id="MFB5191076.1"/>
    </source>
</evidence>
<comment type="function">
    <text evidence="7">Provides the (R)-glutamate required for cell wall biosynthesis.</text>
</comment>
<comment type="catalytic activity">
    <reaction evidence="1 7">
        <text>L-glutamate = D-glutamate</text>
        <dbReference type="Rhea" id="RHEA:12813"/>
        <dbReference type="ChEBI" id="CHEBI:29985"/>
        <dbReference type="ChEBI" id="CHEBI:29986"/>
        <dbReference type="EC" id="5.1.1.3"/>
    </reaction>
</comment>
<feature type="active site" description="Proton donor/acceptor" evidence="7">
    <location>
        <position position="186"/>
    </location>
</feature>
<dbReference type="HAMAP" id="MF_00258">
    <property type="entry name" value="Glu_racemase"/>
    <property type="match status" value="1"/>
</dbReference>
<evidence type="ECO:0000256" key="3">
    <source>
        <dbReference type="ARBA" id="ARBA00022960"/>
    </source>
</evidence>
<feature type="binding site" evidence="7">
    <location>
        <begin position="12"/>
        <end position="13"/>
    </location>
    <ligand>
        <name>substrate</name>
    </ligand>
</feature>
<keyword evidence="4 7" id="KW-0573">Peptidoglycan synthesis</keyword>
<feature type="binding site" evidence="7">
    <location>
        <begin position="187"/>
        <end position="188"/>
    </location>
    <ligand>
        <name>substrate</name>
    </ligand>
</feature>
<dbReference type="EC" id="5.1.1.3" evidence="2 7"/>
<accession>A0ABV5AFM9</accession>
<name>A0ABV5AFM9_9BACL</name>
<evidence type="ECO:0000256" key="7">
    <source>
        <dbReference type="HAMAP-Rule" id="MF_00258"/>
    </source>
</evidence>
<keyword evidence="5 7" id="KW-0413">Isomerase</keyword>
<dbReference type="PROSITE" id="PS00924">
    <property type="entry name" value="ASP_GLU_RACEMASE_2"/>
    <property type="match status" value="1"/>
</dbReference>
<comment type="similarity">
    <text evidence="7">Belongs to the aspartate/glutamate racemases family.</text>
</comment>
<sequence length="283" mass="30208">MKACELPVGVFDSGVGGLTVARAIQSQLPQESVIYFGDRARCPYGDQAPEDVLRYAIEISEFLLEQPVKCIVIACNTATAVALPTLRSMFSVPVIGVIEPGAAAAVAATKNGRIGVIGTSVTIESHAYRKAILALDDSTHVVEHACPDFVPLVERGQFDGPAVEQIVRDSLLVFADTGVDTLVLGCTHYPLLQPVIRRVLGPLVQVISSADATANVLMNRLNVEGLATSGDTEITHQYFTTGDGSRMRLALANWFGTPVTSDSVVQVQLPLPLHHVVKRAAVR</sequence>
<dbReference type="RefSeq" id="WP_275476535.1">
    <property type="nucleotide sequence ID" value="NZ_CP162940.1"/>
</dbReference>
<dbReference type="InterPro" id="IPR004391">
    <property type="entry name" value="Glu_race"/>
</dbReference>
<dbReference type="InterPro" id="IPR015942">
    <property type="entry name" value="Asp/Glu/hydantoin_racemase"/>
</dbReference>
<dbReference type="PROSITE" id="PS00923">
    <property type="entry name" value="ASP_GLU_RACEMASE_1"/>
    <property type="match status" value="1"/>
</dbReference>
<dbReference type="GO" id="GO:0008881">
    <property type="term" value="F:glutamate racemase activity"/>
    <property type="evidence" value="ECO:0007669"/>
    <property type="project" value="UniProtKB-EC"/>
</dbReference>
<proteinExistence type="inferred from homology"/>
<evidence type="ECO:0000256" key="1">
    <source>
        <dbReference type="ARBA" id="ARBA00001602"/>
    </source>
</evidence>
<evidence type="ECO:0000256" key="2">
    <source>
        <dbReference type="ARBA" id="ARBA00013090"/>
    </source>
</evidence>
<evidence type="ECO:0000256" key="4">
    <source>
        <dbReference type="ARBA" id="ARBA00022984"/>
    </source>
</evidence>
<dbReference type="Gene3D" id="3.40.50.1860">
    <property type="match status" value="2"/>
</dbReference>
<keyword evidence="6 7" id="KW-0961">Cell wall biogenesis/degradation</keyword>
<dbReference type="InterPro" id="IPR018187">
    <property type="entry name" value="Asp/Glu_racemase_AS_1"/>
</dbReference>
<evidence type="ECO:0000313" key="9">
    <source>
        <dbReference type="Proteomes" id="UP001579974"/>
    </source>
</evidence>
<dbReference type="Proteomes" id="UP001579974">
    <property type="component" value="Unassembled WGS sequence"/>
</dbReference>
<dbReference type="NCBIfam" id="TIGR00067">
    <property type="entry name" value="glut_race"/>
    <property type="match status" value="1"/>
</dbReference>
<organism evidence="8 9">
    <name type="scientific">Alicyclobacillus fastidiosus</name>
    <dbReference type="NCBI Taxonomy" id="392011"/>
    <lineage>
        <taxon>Bacteria</taxon>
        <taxon>Bacillati</taxon>
        <taxon>Bacillota</taxon>
        <taxon>Bacilli</taxon>
        <taxon>Bacillales</taxon>
        <taxon>Alicyclobacillaceae</taxon>
        <taxon>Alicyclobacillus</taxon>
    </lineage>
</organism>
<evidence type="ECO:0000256" key="5">
    <source>
        <dbReference type="ARBA" id="ARBA00023235"/>
    </source>
</evidence>
<dbReference type="EMBL" id="JBDXSU010000009">
    <property type="protein sequence ID" value="MFB5191076.1"/>
    <property type="molecule type" value="Genomic_DNA"/>
</dbReference>
<protein>
    <recommendedName>
        <fullName evidence="2 7">Glutamate racemase</fullName>
        <ecNumber evidence="2 7">5.1.1.3</ecNumber>
    </recommendedName>
</protein>
<reference evidence="8 9" key="1">
    <citation type="journal article" date="2024" name="Int. J. Mol. Sci.">
        <title>Exploration of Alicyclobacillus spp. Genome in Search of Antibiotic Resistance.</title>
        <authorList>
            <person name="Bucka-Kolendo J."/>
            <person name="Kiousi D.E."/>
            <person name="Dekowska A."/>
            <person name="Mikolajczuk-Szczyrba A."/>
            <person name="Karadedos D.M."/>
            <person name="Michael P."/>
            <person name="Galanis A."/>
            <person name="Sokolowska B."/>
        </authorList>
    </citation>
    <scope>NUCLEOTIDE SEQUENCE [LARGE SCALE GENOMIC DNA]</scope>
    <source>
        <strain evidence="8 9">KKP 3000</strain>
    </source>
</reference>
<dbReference type="Pfam" id="PF01177">
    <property type="entry name" value="Asp_Glu_race"/>
    <property type="match status" value="1"/>
</dbReference>
<dbReference type="SUPFAM" id="SSF53681">
    <property type="entry name" value="Aspartate/glutamate racemase"/>
    <property type="match status" value="2"/>
</dbReference>
<evidence type="ECO:0000256" key="6">
    <source>
        <dbReference type="ARBA" id="ARBA00023316"/>
    </source>
</evidence>
<comment type="caution">
    <text evidence="8">The sequence shown here is derived from an EMBL/GenBank/DDBJ whole genome shotgun (WGS) entry which is preliminary data.</text>
</comment>
<dbReference type="InterPro" id="IPR001920">
    <property type="entry name" value="Asp/Glu_race"/>
</dbReference>
<dbReference type="InterPro" id="IPR033134">
    <property type="entry name" value="Asp/Glu_racemase_AS_2"/>
</dbReference>
<gene>
    <name evidence="7 8" type="primary">murI</name>
    <name evidence="8" type="ORF">KKP3000_004578</name>
</gene>
<keyword evidence="9" id="KW-1185">Reference proteome</keyword>
<comment type="pathway">
    <text evidence="7">Cell wall biogenesis; peptidoglycan biosynthesis.</text>
</comment>